<name>A0A843AQX3_METAZ</name>
<gene>
    <name evidence="2" type="ORF">ISP01_07065</name>
</gene>
<dbReference type="InterPro" id="IPR018649">
    <property type="entry name" value="SHOCT"/>
</dbReference>
<dbReference type="RefSeq" id="WP_278523424.1">
    <property type="nucleotide sequence ID" value="NZ_JADIIN010000059.1"/>
</dbReference>
<evidence type="ECO:0000313" key="3">
    <source>
        <dbReference type="Proteomes" id="UP000658733"/>
    </source>
</evidence>
<organism evidence="2 3">
    <name type="scientific">Methanobrevibacter arboriphilus</name>
    <dbReference type="NCBI Taxonomy" id="39441"/>
    <lineage>
        <taxon>Archaea</taxon>
        <taxon>Methanobacteriati</taxon>
        <taxon>Methanobacteriota</taxon>
        <taxon>Methanomada group</taxon>
        <taxon>Methanobacteria</taxon>
        <taxon>Methanobacteriales</taxon>
        <taxon>Methanobacteriaceae</taxon>
        <taxon>Methanobrevibacter</taxon>
    </lineage>
</organism>
<sequence>MSIQNNQYPSVEGYIKEEREGFLGDKKTDELQCTAILQENLVFIEKRSMLRGKPRGEKKVLYNDIVTVDYDKSGFLKTDGIQILIHGFVITIRNKNNGDYFQQFYEMFVDKVHKAKESANAPVSQESEADILAKFYDLKERGIISEEEFEHKKKEIIGL</sequence>
<evidence type="ECO:0000313" key="2">
    <source>
        <dbReference type="EMBL" id="MBF4469150.1"/>
    </source>
</evidence>
<dbReference type="AlphaFoldDB" id="A0A843AQX3"/>
<protein>
    <submittedName>
        <fullName evidence="2">SHOCT domain-containing protein</fullName>
    </submittedName>
</protein>
<dbReference type="EMBL" id="JADIIN010000059">
    <property type="protein sequence ID" value="MBF4469150.1"/>
    <property type="molecule type" value="Genomic_DNA"/>
</dbReference>
<proteinExistence type="predicted"/>
<evidence type="ECO:0000259" key="1">
    <source>
        <dbReference type="Pfam" id="PF09851"/>
    </source>
</evidence>
<dbReference type="Proteomes" id="UP000658733">
    <property type="component" value="Unassembled WGS sequence"/>
</dbReference>
<feature type="domain" description="SHOCT" evidence="1">
    <location>
        <begin position="132"/>
        <end position="156"/>
    </location>
</feature>
<comment type="caution">
    <text evidence="2">The sequence shown here is derived from an EMBL/GenBank/DDBJ whole genome shotgun (WGS) entry which is preliminary data.</text>
</comment>
<accession>A0A843AQX3</accession>
<dbReference type="Pfam" id="PF09851">
    <property type="entry name" value="SHOCT"/>
    <property type="match status" value="1"/>
</dbReference>
<reference evidence="2" key="1">
    <citation type="submission" date="2020-10" db="EMBL/GenBank/DDBJ databases">
        <title>Dehalococcoides mccartyi of a TCE/Cr reducing biochatode.</title>
        <authorList>
            <person name="Matturro B."/>
        </authorList>
    </citation>
    <scope>NUCLEOTIDE SEQUENCE</scope>
    <source>
        <strain evidence="2">Bin4</strain>
    </source>
</reference>